<dbReference type="GO" id="GO:0006520">
    <property type="term" value="P:amino acid metabolic process"/>
    <property type="evidence" value="ECO:0007669"/>
    <property type="project" value="InterPro"/>
</dbReference>
<protein>
    <submittedName>
        <fullName evidence="6">Beta-eliminating lyase-related protein</fullName>
    </submittedName>
</protein>
<sequence>MLHFDSDYMEGAHPELMRRLAETNLEQTPGYGLDEHCRCAERLILDACSLEHGRVHFLVGGTQTNATVIDAILARHEGVLAAETAHINVHEAGAIEASGHKVLTLPQHDGKISAADVRRYIDDYYADETYEHAVAPGMVYISHPTELGTLYSLDELSALSSVCREAGIPLYMDGARLGYALASSDSDVALADVARLCDVFYIGGTKVGALFGEAVVTSRPELMPHFFSIVKQHGALLAKGRLLGVQFETLFTDNLYVDLARHACLMAGKLRRAFVSHGYRLFIDSPTNQQFFVLPNSVIDALSKVATFELWGPRRAVETPVRFVTSWATRESDVDELISALPQCPAAG</sequence>
<evidence type="ECO:0000256" key="3">
    <source>
        <dbReference type="ARBA" id="ARBA00022898"/>
    </source>
</evidence>
<dbReference type="Proteomes" id="UP001167831">
    <property type="component" value="Unassembled WGS sequence"/>
</dbReference>
<reference evidence="6" key="1">
    <citation type="submission" date="2023-06" db="EMBL/GenBank/DDBJ databases">
        <authorList>
            <person name="Zeman M."/>
            <person name="Kubasova T."/>
            <person name="Jahodarova E."/>
            <person name="Nykrynova M."/>
            <person name="Rychlik I."/>
        </authorList>
    </citation>
    <scope>NUCLEOTIDE SEQUENCE</scope>
    <source>
        <strain evidence="6">ET15</strain>
        <strain evidence="5">ET37</strain>
    </source>
</reference>
<gene>
    <name evidence="5" type="ORF">QVN81_01355</name>
    <name evidence="6" type="ORF">QVN84_01345</name>
</gene>
<dbReference type="InterPro" id="IPR001597">
    <property type="entry name" value="ArAA_b-elim_lyase/Thr_aldolase"/>
</dbReference>
<evidence type="ECO:0000313" key="7">
    <source>
        <dbReference type="Proteomes" id="UP001167831"/>
    </source>
</evidence>
<dbReference type="RefSeq" id="WP_289824482.1">
    <property type="nucleotide sequence ID" value="NZ_JAUEIE010000001.1"/>
</dbReference>
<evidence type="ECO:0000259" key="4">
    <source>
        <dbReference type="Pfam" id="PF01212"/>
    </source>
</evidence>
<comment type="caution">
    <text evidence="6">The sequence shown here is derived from an EMBL/GenBank/DDBJ whole genome shotgun (WGS) entry which is preliminary data.</text>
</comment>
<keyword evidence="3" id="KW-0663">Pyridoxal phosphate</keyword>
<dbReference type="Pfam" id="PF01212">
    <property type="entry name" value="Beta_elim_lyase"/>
    <property type="match status" value="1"/>
</dbReference>
<comment type="similarity">
    <text evidence="2">Belongs to the threonine aldolase family.</text>
</comment>
<dbReference type="Proteomes" id="UP001168478">
    <property type="component" value="Unassembled WGS sequence"/>
</dbReference>
<dbReference type="InterPro" id="IPR015424">
    <property type="entry name" value="PyrdxlP-dep_Trfase"/>
</dbReference>
<dbReference type="InterPro" id="IPR015422">
    <property type="entry name" value="PyrdxlP-dep_Trfase_small"/>
</dbReference>
<dbReference type="EMBL" id="JAUEIE010000001">
    <property type="protein sequence ID" value="MDN0021673.1"/>
    <property type="molecule type" value="Genomic_DNA"/>
</dbReference>
<dbReference type="EMBL" id="JAUEIF010000001">
    <property type="protein sequence ID" value="MDN0024169.1"/>
    <property type="molecule type" value="Genomic_DNA"/>
</dbReference>
<evidence type="ECO:0000313" key="5">
    <source>
        <dbReference type="EMBL" id="MDN0021673.1"/>
    </source>
</evidence>
<dbReference type="Gene3D" id="3.40.640.10">
    <property type="entry name" value="Type I PLP-dependent aspartate aminotransferase-like (Major domain)"/>
    <property type="match status" value="1"/>
</dbReference>
<dbReference type="PANTHER" id="PTHR48097">
    <property type="entry name" value="L-THREONINE ALDOLASE-RELATED"/>
    <property type="match status" value="1"/>
</dbReference>
<dbReference type="GO" id="GO:0016829">
    <property type="term" value="F:lyase activity"/>
    <property type="evidence" value="ECO:0007669"/>
    <property type="project" value="UniProtKB-KW"/>
</dbReference>
<dbReference type="SUPFAM" id="SSF53383">
    <property type="entry name" value="PLP-dependent transferases"/>
    <property type="match status" value="1"/>
</dbReference>
<evidence type="ECO:0000256" key="2">
    <source>
        <dbReference type="ARBA" id="ARBA00006966"/>
    </source>
</evidence>
<reference evidence="6" key="2">
    <citation type="submission" date="2023-08" db="EMBL/GenBank/DDBJ databases">
        <title>Identification and characterization of horizontal gene transfer across gut microbiota members of farm animals based on homology search.</title>
        <authorList>
            <person name="Schwarzerova J."/>
            <person name="Nykrynova M."/>
            <person name="Jureckova K."/>
            <person name="Cejkova D."/>
            <person name="Rychlik I."/>
        </authorList>
    </citation>
    <scope>NUCLEOTIDE SEQUENCE</scope>
    <source>
        <strain evidence="6">ET15</strain>
        <strain evidence="5">ET37</strain>
    </source>
</reference>
<evidence type="ECO:0000313" key="6">
    <source>
        <dbReference type="EMBL" id="MDN0024169.1"/>
    </source>
</evidence>
<dbReference type="Gene3D" id="3.90.1150.10">
    <property type="entry name" value="Aspartate Aminotransferase, domain 1"/>
    <property type="match status" value="1"/>
</dbReference>
<name>A0AAW7JE33_9BACT</name>
<dbReference type="PANTHER" id="PTHR48097:SF5">
    <property type="entry name" value="LOW SPECIFICITY L-THREONINE ALDOLASE"/>
    <property type="match status" value="1"/>
</dbReference>
<evidence type="ECO:0000256" key="1">
    <source>
        <dbReference type="ARBA" id="ARBA00001933"/>
    </source>
</evidence>
<comment type="cofactor">
    <cofactor evidence="1">
        <name>pyridoxal 5'-phosphate</name>
        <dbReference type="ChEBI" id="CHEBI:597326"/>
    </cofactor>
</comment>
<dbReference type="InterPro" id="IPR015421">
    <property type="entry name" value="PyrdxlP-dep_Trfase_major"/>
</dbReference>
<organism evidence="6 8">
    <name type="scientific">Leyella lascolaii</name>
    <dbReference type="NCBI Taxonomy" id="1776379"/>
    <lineage>
        <taxon>Bacteria</taxon>
        <taxon>Pseudomonadati</taxon>
        <taxon>Bacteroidota</taxon>
        <taxon>Bacteroidia</taxon>
        <taxon>Bacteroidales</taxon>
        <taxon>Prevotellaceae</taxon>
        <taxon>Leyella</taxon>
    </lineage>
</organism>
<evidence type="ECO:0000313" key="8">
    <source>
        <dbReference type="Proteomes" id="UP001168478"/>
    </source>
</evidence>
<keyword evidence="7" id="KW-1185">Reference proteome</keyword>
<dbReference type="AlphaFoldDB" id="A0AAW7JE33"/>
<feature type="domain" description="Aromatic amino acid beta-eliminating lyase/threonine aldolase" evidence="4">
    <location>
        <begin position="5"/>
        <end position="245"/>
    </location>
</feature>
<accession>A0AAW7JE33</accession>
<keyword evidence="6" id="KW-0456">Lyase</keyword>
<proteinExistence type="inferred from homology"/>